<accession>A0A0R2BAR8</accession>
<dbReference type="EMBL" id="AYYR01000039">
    <property type="protein sequence ID" value="KRM76064.1"/>
    <property type="molecule type" value="Genomic_DNA"/>
</dbReference>
<dbReference type="AlphaFoldDB" id="A0A0R2BAR8"/>
<proteinExistence type="inferred from homology"/>
<reference evidence="8 9" key="1">
    <citation type="journal article" date="2015" name="Genome Announc.">
        <title>Expanding the biotechnology potential of lactobacilli through comparative genomics of 213 strains and associated genera.</title>
        <authorList>
            <person name="Sun Z."/>
            <person name="Harris H.M."/>
            <person name="McCann A."/>
            <person name="Guo C."/>
            <person name="Argimon S."/>
            <person name="Zhang W."/>
            <person name="Yang X."/>
            <person name="Jeffery I.B."/>
            <person name="Cooney J.C."/>
            <person name="Kagawa T.F."/>
            <person name="Liu W."/>
            <person name="Song Y."/>
            <person name="Salvetti E."/>
            <person name="Wrobel A."/>
            <person name="Rasinkangas P."/>
            <person name="Parkhill J."/>
            <person name="Rea M.C."/>
            <person name="O'Sullivan O."/>
            <person name="Ritari J."/>
            <person name="Douillard F.P."/>
            <person name="Paul Ross R."/>
            <person name="Yang R."/>
            <person name="Briner A.E."/>
            <person name="Felis G.E."/>
            <person name="de Vos W.M."/>
            <person name="Barrangou R."/>
            <person name="Klaenhammer T.R."/>
            <person name="Caufield P.W."/>
            <person name="Cui Y."/>
            <person name="Zhang H."/>
            <person name="O'Toole P.W."/>
        </authorList>
    </citation>
    <scope>NUCLEOTIDE SEQUENCE [LARGE SCALE GENOMIC DNA]</scope>
    <source>
        <strain evidence="8 9">DSM 20515</strain>
    </source>
</reference>
<dbReference type="SUPFAM" id="SSF53383">
    <property type="entry name" value="PLP-dependent transferases"/>
    <property type="match status" value="1"/>
</dbReference>
<evidence type="ECO:0000313" key="8">
    <source>
        <dbReference type="EMBL" id="KRM76064.1"/>
    </source>
</evidence>
<dbReference type="GO" id="GO:0003677">
    <property type="term" value="F:DNA binding"/>
    <property type="evidence" value="ECO:0007669"/>
    <property type="project" value="UniProtKB-KW"/>
</dbReference>
<evidence type="ECO:0000256" key="6">
    <source>
        <dbReference type="ARBA" id="ARBA00023163"/>
    </source>
</evidence>
<evidence type="ECO:0000256" key="2">
    <source>
        <dbReference type="ARBA" id="ARBA00022576"/>
    </source>
</evidence>
<dbReference type="InterPro" id="IPR004839">
    <property type="entry name" value="Aminotransferase_I/II_large"/>
</dbReference>
<dbReference type="Pfam" id="PF00392">
    <property type="entry name" value="GntR"/>
    <property type="match status" value="1"/>
</dbReference>
<keyword evidence="3" id="KW-0663">Pyridoxal phosphate</keyword>
<dbReference type="GO" id="GO:0008483">
    <property type="term" value="F:transaminase activity"/>
    <property type="evidence" value="ECO:0007669"/>
    <property type="project" value="UniProtKB-KW"/>
</dbReference>
<keyword evidence="2" id="KW-0808">Transferase</keyword>
<dbReference type="PANTHER" id="PTHR46577">
    <property type="entry name" value="HTH-TYPE TRANSCRIPTIONAL REGULATORY PROTEIN GABR"/>
    <property type="match status" value="1"/>
</dbReference>
<dbReference type="InterPro" id="IPR000524">
    <property type="entry name" value="Tscrpt_reg_HTH_GntR"/>
</dbReference>
<evidence type="ECO:0000256" key="3">
    <source>
        <dbReference type="ARBA" id="ARBA00022898"/>
    </source>
</evidence>
<dbReference type="SMART" id="SM00345">
    <property type="entry name" value="HTH_GNTR"/>
    <property type="match status" value="1"/>
</dbReference>
<keyword evidence="6" id="KW-0804">Transcription</keyword>
<evidence type="ECO:0000313" key="9">
    <source>
        <dbReference type="Proteomes" id="UP000051845"/>
    </source>
</evidence>
<dbReference type="Proteomes" id="UP000051845">
    <property type="component" value="Unassembled WGS sequence"/>
</dbReference>
<dbReference type="CDD" id="cd07377">
    <property type="entry name" value="WHTH_GntR"/>
    <property type="match status" value="1"/>
</dbReference>
<keyword evidence="2" id="KW-0032">Aminotransferase</keyword>
<dbReference type="STRING" id="33960.TY91_14550"/>
<dbReference type="InterPro" id="IPR036388">
    <property type="entry name" value="WH-like_DNA-bd_sf"/>
</dbReference>
<dbReference type="InterPro" id="IPR015421">
    <property type="entry name" value="PyrdxlP-dep_Trfase_major"/>
</dbReference>
<dbReference type="CDD" id="cd00609">
    <property type="entry name" value="AAT_like"/>
    <property type="match status" value="1"/>
</dbReference>
<comment type="similarity">
    <text evidence="1">In the C-terminal section; belongs to the class-I pyridoxal-phosphate-dependent aminotransferase family.</text>
</comment>
<dbReference type="Gene3D" id="3.40.640.10">
    <property type="entry name" value="Type I PLP-dependent aspartate aminotransferase-like (Major domain)"/>
    <property type="match status" value="1"/>
</dbReference>
<dbReference type="InterPro" id="IPR051446">
    <property type="entry name" value="HTH_trans_reg/aminotransferase"/>
</dbReference>
<gene>
    <name evidence="8" type="ORF">FC82_GL001890</name>
</gene>
<keyword evidence="4" id="KW-0805">Transcription regulation</keyword>
<comment type="caution">
    <text evidence="8">The sequence shown here is derived from an EMBL/GenBank/DDBJ whole genome shotgun (WGS) entry which is preliminary data.</text>
</comment>
<dbReference type="PATRIC" id="fig|1423733.4.peg.1991"/>
<dbReference type="InterPro" id="IPR036390">
    <property type="entry name" value="WH_DNA-bd_sf"/>
</dbReference>
<keyword evidence="5" id="KW-0238">DNA-binding</keyword>
<dbReference type="PRINTS" id="PR00035">
    <property type="entry name" value="HTHGNTR"/>
</dbReference>
<dbReference type="Pfam" id="PF00155">
    <property type="entry name" value="Aminotran_1_2"/>
    <property type="match status" value="1"/>
</dbReference>
<evidence type="ECO:0000259" key="7">
    <source>
        <dbReference type="PROSITE" id="PS50949"/>
    </source>
</evidence>
<dbReference type="GO" id="GO:0003700">
    <property type="term" value="F:DNA-binding transcription factor activity"/>
    <property type="evidence" value="ECO:0007669"/>
    <property type="project" value="InterPro"/>
</dbReference>
<dbReference type="InterPro" id="IPR015424">
    <property type="entry name" value="PyrdxlP-dep_Trfase"/>
</dbReference>
<dbReference type="GO" id="GO:0030170">
    <property type="term" value="F:pyridoxal phosphate binding"/>
    <property type="evidence" value="ECO:0007669"/>
    <property type="project" value="InterPro"/>
</dbReference>
<evidence type="ECO:0000256" key="4">
    <source>
        <dbReference type="ARBA" id="ARBA00023015"/>
    </source>
</evidence>
<dbReference type="Gene3D" id="1.10.10.10">
    <property type="entry name" value="Winged helix-like DNA-binding domain superfamily/Winged helix DNA-binding domain"/>
    <property type="match status" value="1"/>
</dbReference>
<organism evidence="8 9">
    <name type="scientific">Secundilactobacillus collinoides DSM 20515 = JCM 1123</name>
    <dbReference type="NCBI Taxonomy" id="1423733"/>
    <lineage>
        <taxon>Bacteria</taxon>
        <taxon>Bacillati</taxon>
        <taxon>Bacillota</taxon>
        <taxon>Bacilli</taxon>
        <taxon>Lactobacillales</taxon>
        <taxon>Lactobacillaceae</taxon>
        <taxon>Secundilactobacillus</taxon>
    </lineage>
</organism>
<dbReference type="PROSITE" id="PS50949">
    <property type="entry name" value="HTH_GNTR"/>
    <property type="match status" value="1"/>
</dbReference>
<dbReference type="PANTHER" id="PTHR46577:SF2">
    <property type="entry name" value="TRANSCRIPTIONAL REGULATORY PROTEIN"/>
    <property type="match status" value="1"/>
</dbReference>
<sequence>MKIELILWYSNENAYHQLAGNYPNQLLKAGQNMQWDLPTGTQPPYQKIIQLINTALQAGTLLPGQQLPPERQLAKQLNVNRSTVQHAFNELVSRGILERRVGSGTWVNSGKWGVLSQKVDWQSYLTANRLSDPDNYMVRLRQLDGQPQVINLAHSSIGADLALPVEMTALSGNQLVAQERHVNISGADELKEQLIRHLTGYLAQSVTPDQLLITSGAQQAFYLIAQGLLQFGDAIAIEKPSYFYQLSLFQAAGIRVLGIPLGTDGSLDLDELQHLYYRHHLRFLFVNPTGQNPTGQTMPLKARRALIAKCQELKLPIVEDDPLGMNLALTGSSIKTLKSLDPDNVLYIGSLSSLIGANARIGWLIAPPQLVDRLANIRQEMESGISIFPQLVASQFLKAPNLSHQLKHQNAQLASRFQNLRQALAPFESTGRLTYHRPANGNNLWVTLLMPNTLLPSDYTTFLTNDLLVRPGFLFGVNQNQLRLSFTNFTDDLVTALTQKWARVMDQLLTTER</sequence>
<protein>
    <submittedName>
        <fullName evidence="8">GntR family transcriptional regulator</fullName>
    </submittedName>
</protein>
<name>A0A0R2BAR8_SECCO</name>
<dbReference type="SUPFAM" id="SSF46785">
    <property type="entry name" value="Winged helix' DNA-binding domain"/>
    <property type="match status" value="1"/>
</dbReference>
<feature type="domain" description="HTH gntR-type" evidence="7">
    <location>
        <begin position="42"/>
        <end position="110"/>
    </location>
</feature>
<evidence type="ECO:0000256" key="5">
    <source>
        <dbReference type="ARBA" id="ARBA00023125"/>
    </source>
</evidence>
<evidence type="ECO:0000256" key="1">
    <source>
        <dbReference type="ARBA" id="ARBA00005384"/>
    </source>
</evidence>
<dbReference type="RefSeq" id="WP_235809192.1">
    <property type="nucleotide sequence ID" value="NZ_AYYR01000039.1"/>
</dbReference>